<comment type="caution">
    <text evidence="1">The sequence shown here is derived from an EMBL/GenBank/DDBJ whole genome shotgun (WGS) entry which is preliminary data.</text>
</comment>
<dbReference type="EMBL" id="QJKJ01007664">
    <property type="protein sequence ID" value="RDX82322.1"/>
    <property type="molecule type" value="Genomic_DNA"/>
</dbReference>
<keyword evidence="2" id="KW-1185">Reference proteome</keyword>
<dbReference type="Proteomes" id="UP000257109">
    <property type="component" value="Unassembled WGS sequence"/>
</dbReference>
<protein>
    <submittedName>
        <fullName evidence="1">Uncharacterized protein</fullName>
    </submittedName>
</protein>
<feature type="non-terminal residue" evidence="1">
    <location>
        <position position="1"/>
    </location>
</feature>
<evidence type="ECO:0000313" key="1">
    <source>
        <dbReference type="EMBL" id="RDX82322.1"/>
    </source>
</evidence>
<dbReference type="AlphaFoldDB" id="A0A371FVM4"/>
<reference evidence="1" key="1">
    <citation type="submission" date="2018-05" db="EMBL/GenBank/DDBJ databases">
        <title>Draft genome of Mucuna pruriens seed.</title>
        <authorList>
            <person name="Nnadi N.E."/>
            <person name="Vos R."/>
            <person name="Hasami M.H."/>
            <person name="Devisetty U.K."/>
            <person name="Aguiy J.C."/>
        </authorList>
    </citation>
    <scope>NUCLEOTIDE SEQUENCE [LARGE SCALE GENOMIC DNA]</scope>
    <source>
        <strain evidence="1">JCA_2017</strain>
    </source>
</reference>
<evidence type="ECO:0000313" key="2">
    <source>
        <dbReference type="Proteomes" id="UP000257109"/>
    </source>
</evidence>
<sequence>MGGPSEKQRIPMHYPAPDPYICLRHSILGTHVVDVQDVFWAEIPSDLSSIGRIEHHIDLNPGATFLNRPTYRNKPSSWEECLPHLKFAYNRNVQSTSYSLFEKIEFVRELHAKVRANSEKRNGQYATEANKGHVIFTFEPGDCVWVHR</sequence>
<proteinExistence type="predicted"/>
<gene>
    <name evidence="1" type="ORF">CR513_36901</name>
</gene>
<organism evidence="1 2">
    <name type="scientific">Mucuna pruriens</name>
    <name type="common">Velvet bean</name>
    <name type="synonym">Dolichos pruriens</name>
    <dbReference type="NCBI Taxonomy" id="157652"/>
    <lineage>
        <taxon>Eukaryota</taxon>
        <taxon>Viridiplantae</taxon>
        <taxon>Streptophyta</taxon>
        <taxon>Embryophyta</taxon>
        <taxon>Tracheophyta</taxon>
        <taxon>Spermatophyta</taxon>
        <taxon>Magnoliopsida</taxon>
        <taxon>eudicotyledons</taxon>
        <taxon>Gunneridae</taxon>
        <taxon>Pentapetalae</taxon>
        <taxon>rosids</taxon>
        <taxon>fabids</taxon>
        <taxon>Fabales</taxon>
        <taxon>Fabaceae</taxon>
        <taxon>Papilionoideae</taxon>
        <taxon>50 kb inversion clade</taxon>
        <taxon>NPAAA clade</taxon>
        <taxon>indigoferoid/millettioid clade</taxon>
        <taxon>Phaseoleae</taxon>
        <taxon>Mucuna</taxon>
    </lineage>
</organism>
<name>A0A371FVM4_MUCPR</name>
<dbReference type="OrthoDB" id="1935586at2759"/>
<accession>A0A371FVM4</accession>